<dbReference type="SMART" id="SM00857">
    <property type="entry name" value="Resolvase"/>
    <property type="match status" value="1"/>
</dbReference>
<dbReference type="Gene3D" id="3.40.50.1390">
    <property type="entry name" value="Resolvase, N-terminal catalytic domain"/>
    <property type="match status" value="1"/>
</dbReference>
<evidence type="ECO:0000313" key="10">
    <source>
        <dbReference type="EMBL" id="CAB4132322.1"/>
    </source>
</evidence>
<dbReference type="GO" id="GO:0015074">
    <property type="term" value="P:DNA integration"/>
    <property type="evidence" value="ECO:0007669"/>
    <property type="project" value="UniProtKB-KW"/>
</dbReference>
<evidence type="ECO:0000313" key="11">
    <source>
        <dbReference type="EMBL" id="CAB4202864.1"/>
    </source>
</evidence>
<keyword evidence="2" id="KW-0229">DNA integration</keyword>
<sequence>MMSHQSIGYLRVSSIDQNPERQLQNIELDRRFVDMVSGSSTNRPELKSCMEYVRDGDMLYIDSIDRLARNLRDLKNILDVLVNKGVIVQFVKENLRFSGAQDHMANLTLHIMGAFAEFERSVIRARQREVIELAKKSGKKMGRPAVLNDKHKKQAKELHEQGMSIRKIAMTMNVCRASIYKLLDKAPKR</sequence>
<dbReference type="Pfam" id="PF02796">
    <property type="entry name" value="HTH_7"/>
    <property type="match status" value="1"/>
</dbReference>
<evidence type="ECO:0000256" key="3">
    <source>
        <dbReference type="ARBA" id="ARBA00023100"/>
    </source>
</evidence>
<dbReference type="EMBL" id="LR797327">
    <property type="protein sequence ID" value="CAB4202864.1"/>
    <property type="molecule type" value="Genomic_DNA"/>
</dbReference>
<dbReference type="CDD" id="cd03768">
    <property type="entry name" value="SR_ResInv"/>
    <property type="match status" value="1"/>
</dbReference>
<reference evidence="10" key="1">
    <citation type="submission" date="2020-04" db="EMBL/GenBank/DDBJ databases">
        <authorList>
            <person name="Chiriac C."/>
            <person name="Salcher M."/>
            <person name="Ghai R."/>
            <person name="Kavagutti S V."/>
        </authorList>
    </citation>
    <scope>NUCLEOTIDE SEQUENCE</scope>
</reference>
<evidence type="ECO:0000256" key="6">
    <source>
        <dbReference type="PIRSR" id="PIRSR606118-50"/>
    </source>
</evidence>
<evidence type="ECO:0000256" key="2">
    <source>
        <dbReference type="ARBA" id="ARBA00022908"/>
    </source>
</evidence>
<evidence type="ECO:0000256" key="1">
    <source>
        <dbReference type="ARBA" id="ARBA00009913"/>
    </source>
</evidence>
<dbReference type="InterPro" id="IPR006119">
    <property type="entry name" value="Resolv_N"/>
</dbReference>
<comment type="similarity">
    <text evidence="1">Belongs to the site-specific recombinase resolvase family.</text>
</comment>
<gene>
    <name evidence="11" type="ORF">UFOVP1363_39</name>
    <name evidence="12" type="ORF">UFOVP179_13</name>
    <name evidence="10" type="ORF">UFOVP260_6</name>
    <name evidence="9" type="ORF">UFOVP85_56</name>
</gene>
<dbReference type="Pfam" id="PF00239">
    <property type="entry name" value="Resolvase"/>
    <property type="match status" value="1"/>
</dbReference>
<evidence type="ECO:0000256" key="4">
    <source>
        <dbReference type="ARBA" id="ARBA00023125"/>
    </source>
</evidence>
<protein>
    <submittedName>
        <fullName evidence="10">PinR Site-specific recombinases, DNA invertase Pin homologs</fullName>
    </submittedName>
</protein>
<dbReference type="SUPFAM" id="SSF46689">
    <property type="entry name" value="Homeodomain-like"/>
    <property type="match status" value="1"/>
</dbReference>
<dbReference type="GO" id="GO:0003677">
    <property type="term" value="F:DNA binding"/>
    <property type="evidence" value="ECO:0007669"/>
    <property type="project" value="UniProtKB-KW"/>
</dbReference>
<evidence type="ECO:0000256" key="5">
    <source>
        <dbReference type="ARBA" id="ARBA00023172"/>
    </source>
</evidence>
<dbReference type="InterPro" id="IPR006118">
    <property type="entry name" value="Recombinase_CS"/>
</dbReference>
<dbReference type="EMBL" id="LR798228">
    <property type="protein sequence ID" value="CAB5207077.1"/>
    <property type="molecule type" value="Genomic_DNA"/>
</dbReference>
<evidence type="ECO:0000256" key="7">
    <source>
        <dbReference type="PROSITE-ProRule" id="PRU10137"/>
    </source>
</evidence>
<keyword evidence="3" id="KW-0230">DNA invertase</keyword>
<dbReference type="CDD" id="cd00569">
    <property type="entry name" value="HTH_Hin_like"/>
    <property type="match status" value="1"/>
</dbReference>
<dbReference type="EMBL" id="LR796260">
    <property type="protein sequence ID" value="CAB4132322.1"/>
    <property type="molecule type" value="Genomic_DNA"/>
</dbReference>
<dbReference type="InterPro" id="IPR036162">
    <property type="entry name" value="Resolvase-like_N_sf"/>
</dbReference>
<dbReference type="SUPFAM" id="SSF53041">
    <property type="entry name" value="Resolvase-like"/>
    <property type="match status" value="1"/>
</dbReference>
<organism evidence="10">
    <name type="scientific">uncultured Caudovirales phage</name>
    <dbReference type="NCBI Taxonomy" id="2100421"/>
    <lineage>
        <taxon>Viruses</taxon>
        <taxon>Duplodnaviria</taxon>
        <taxon>Heunggongvirae</taxon>
        <taxon>Uroviricota</taxon>
        <taxon>Caudoviricetes</taxon>
        <taxon>Peduoviridae</taxon>
        <taxon>Maltschvirus</taxon>
        <taxon>Maltschvirus maltsch</taxon>
    </lineage>
</organism>
<evidence type="ECO:0000313" key="9">
    <source>
        <dbReference type="EMBL" id="CAB4127207.1"/>
    </source>
</evidence>
<proteinExistence type="inferred from homology"/>
<accession>A0A6J5LFB5</accession>
<evidence type="ECO:0000313" key="12">
    <source>
        <dbReference type="EMBL" id="CAB5207077.1"/>
    </source>
</evidence>
<feature type="domain" description="Resolvase/invertase-type recombinase catalytic" evidence="8">
    <location>
        <begin position="5"/>
        <end position="138"/>
    </location>
</feature>
<dbReference type="PANTHER" id="PTHR30461">
    <property type="entry name" value="DNA-INVERTASE FROM LAMBDOID PROPHAGE"/>
    <property type="match status" value="1"/>
</dbReference>
<evidence type="ECO:0000259" key="8">
    <source>
        <dbReference type="PROSITE" id="PS51736"/>
    </source>
</evidence>
<dbReference type="GO" id="GO:0000150">
    <property type="term" value="F:DNA strand exchange activity"/>
    <property type="evidence" value="ECO:0007669"/>
    <property type="project" value="UniProtKB-KW"/>
</dbReference>
<keyword evidence="4" id="KW-0238">DNA-binding</keyword>
<dbReference type="Gene3D" id="1.10.10.60">
    <property type="entry name" value="Homeodomain-like"/>
    <property type="match status" value="1"/>
</dbReference>
<dbReference type="InterPro" id="IPR006120">
    <property type="entry name" value="Resolvase_HTH_dom"/>
</dbReference>
<dbReference type="EMBL" id="LR796198">
    <property type="protein sequence ID" value="CAB4127207.1"/>
    <property type="molecule type" value="Genomic_DNA"/>
</dbReference>
<name>A0A6J5LFB5_9CAUD</name>
<dbReference type="PROSITE" id="PS00397">
    <property type="entry name" value="RECOMBINASES_1"/>
    <property type="match status" value="1"/>
</dbReference>
<dbReference type="InterPro" id="IPR050639">
    <property type="entry name" value="SSR_resolvase"/>
</dbReference>
<feature type="active site" description="O-(5'-phospho-DNA)-serine intermediate" evidence="6 7">
    <location>
        <position position="13"/>
    </location>
</feature>
<dbReference type="InterPro" id="IPR009057">
    <property type="entry name" value="Homeodomain-like_sf"/>
</dbReference>
<keyword evidence="5" id="KW-0233">DNA recombination</keyword>
<dbReference type="PROSITE" id="PS51736">
    <property type="entry name" value="RECOMBINASES_3"/>
    <property type="match status" value="1"/>
</dbReference>
<dbReference type="PANTHER" id="PTHR30461:SF26">
    <property type="entry name" value="RESOLVASE HOMOLOG YNEB"/>
    <property type="match status" value="1"/>
</dbReference>